<accession>A0A1I7UE13</accession>
<organism evidence="1 2">
    <name type="scientific">Caenorhabditis tropicalis</name>
    <dbReference type="NCBI Taxonomy" id="1561998"/>
    <lineage>
        <taxon>Eukaryota</taxon>
        <taxon>Metazoa</taxon>
        <taxon>Ecdysozoa</taxon>
        <taxon>Nematoda</taxon>
        <taxon>Chromadorea</taxon>
        <taxon>Rhabditida</taxon>
        <taxon>Rhabditina</taxon>
        <taxon>Rhabditomorpha</taxon>
        <taxon>Rhabditoidea</taxon>
        <taxon>Rhabditidae</taxon>
        <taxon>Peloderinae</taxon>
        <taxon>Caenorhabditis</taxon>
    </lineage>
</organism>
<evidence type="ECO:0000313" key="2">
    <source>
        <dbReference type="WBParaSite" id="Csp11.Scaffold629.g8378.t1"/>
    </source>
</evidence>
<dbReference type="WBParaSite" id="Csp11.Scaffold629.g8378.t1">
    <property type="protein sequence ID" value="Csp11.Scaffold629.g8378.t1"/>
    <property type="gene ID" value="Csp11.Scaffold629.g8378"/>
</dbReference>
<proteinExistence type="predicted"/>
<protein>
    <submittedName>
        <fullName evidence="2">BTB domain-containing protein</fullName>
    </submittedName>
</protein>
<reference evidence="2" key="1">
    <citation type="submission" date="2016-11" db="UniProtKB">
        <authorList>
            <consortium name="WormBaseParasite"/>
        </authorList>
    </citation>
    <scope>IDENTIFICATION</scope>
</reference>
<sequence>MDEEHLEGPEIPISDVLNEENGWLSKGKLSVEYGIEVLVEKRGDDLWRFNLNGNYVFEKHIILTYPTQNLYAHGQMAEFHSLVFSREDGKLPVNRRKLRMKSVKNCFQIAHGVNLRISMAKAIDIISVAHDLKFNNVLEYCQREIIQRHLDVSHYDTFQDPYIAFILREHNFQKSKWFVFFLEFAMKLGLRHYLVHFLKNYDLQLLADRLKLVDLDSATGESRKIVVAMFFRNDFTRK</sequence>
<keyword evidence="1" id="KW-1185">Reference proteome</keyword>
<name>A0A1I7UE13_9PELO</name>
<dbReference type="Proteomes" id="UP000095282">
    <property type="component" value="Unplaced"/>
</dbReference>
<dbReference type="AlphaFoldDB" id="A0A1I7UE13"/>
<evidence type="ECO:0000313" key="1">
    <source>
        <dbReference type="Proteomes" id="UP000095282"/>
    </source>
</evidence>